<dbReference type="Gene3D" id="2.60.40.10">
    <property type="entry name" value="Immunoglobulins"/>
    <property type="match status" value="1"/>
</dbReference>
<accession>A0A199XNF5</accession>
<organism evidence="7 8">
    <name type="scientific">Flavobacterium succinicans</name>
    <dbReference type="NCBI Taxonomy" id="29536"/>
    <lineage>
        <taxon>Bacteria</taxon>
        <taxon>Pseudomonadati</taxon>
        <taxon>Bacteroidota</taxon>
        <taxon>Flavobacteriia</taxon>
        <taxon>Flavobacteriales</taxon>
        <taxon>Flavobacteriaceae</taxon>
        <taxon>Flavobacterium</taxon>
    </lineage>
</organism>
<evidence type="ECO:0000256" key="4">
    <source>
        <dbReference type="RuleBase" id="RU361161"/>
    </source>
</evidence>
<dbReference type="PANTHER" id="PTHR42715:SF10">
    <property type="entry name" value="BETA-GLUCOSIDASE"/>
    <property type="match status" value="1"/>
</dbReference>
<feature type="signal peptide" evidence="5">
    <location>
        <begin position="1"/>
        <end position="19"/>
    </location>
</feature>
<gene>
    <name evidence="7" type="primary">bglB</name>
    <name evidence="7" type="ORF">FLB_25140</name>
</gene>
<feature type="domain" description="Fibronectin type III-like" evidence="6">
    <location>
        <begin position="605"/>
        <end position="675"/>
    </location>
</feature>
<evidence type="ECO:0000313" key="8">
    <source>
        <dbReference type="Proteomes" id="UP000093807"/>
    </source>
</evidence>
<dbReference type="InterPro" id="IPR001764">
    <property type="entry name" value="Glyco_hydro_3_N"/>
</dbReference>
<dbReference type="InterPro" id="IPR036881">
    <property type="entry name" value="Glyco_hydro_3_C_sf"/>
</dbReference>
<dbReference type="PANTHER" id="PTHR42715">
    <property type="entry name" value="BETA-GLUCOSIDASE"/>
    <property type="match status" value="1"/>
</dbReference>
<dbReference type="InterPro" id="IPR050288">
    <property type="entry name" value="Cellulose_deg_GH3"/>
</dbReference>
<dbReference type="RefSeq" id="WP_197488961.1">
    <property type="nucleotide sequence ID" value="NZ_JMTM01000065.1"/>
</dbReference>
<dbReference type="InterPro" id="IPR036962">
    <property type="entry name" value="Glyco_hydro_3_N_sf"/>
</dbReference>
<dbReference type="SMART" id="SM01217">
    <property type="entry name" value="Fn3_like"/>
    <property type="match status" value="1"/>
</dbReference>
<dbReference type="InterPro" id="IPR013783">
    <property type="entry name" value="Ig-like_fold"/>
</dbReference>
<dbReference type="FunFam" id="2.60.40.10:FF:000495">
    <property type="entry name" value="Periplasmic beta-glucosidase"/>
    <property type="match status" value="1"/>
</dbReference>
<dbReference type="Gene3D" id="3.40.50.1700">
    <property type="entry name" value="Glycoside hydrolase family 3 C-terminal domain"/>
    <property type="match status" value="1"/>
</dbReference>
<sequence length="776" mass="84327">MRKSYVLGCFFFAVLSASAQTTDYREKAKKIVAQMTLEEKASLCSGETAWSTQAIPRLGVPSIFMTDGPHGLRKAEGFDFTNSVPATCFPTASGLASSWNKELVKRVGEALATESQANDVQILLGPGINMKRSPLGGRNFEYFSEDPVLSGKIAAAFINGVQSKGVGTSLKHFAANNQEFERMSNSSVVDERTLSEIYFPAFEIAVKEAQPWTVMCSYNKLNGVYASENEYLLTDVLKKKWGFQGFVVSDWGAVNDRPLGVTAGLNLEMPASGGFNNKKIVDAVKKGTLSESKLDEIVIETLAITLKAKDSHQQGIVVDKAKHHTLAREASGESIVLLKNSNGILPLKVSAKKVAIIGAFAKKPRYQGAGSSQVKPTQIENAFDELQKLAKGTTFSYAEGYTSAGDTNATLLNEAVKNAKGAETVLLFAGLPDVYESEGYDRANMDLPAGHNQLIDAVAKVNKNVVVILLNGSAVSTPWKKEVASIVEAYLGGQAGGGAIADVLTGKVNPSGKLSETFPMRLEDTPTAIDFPSKDGVANYGEGVFIGYRYYDKKKIEPNFPFGFGLSYTTFSYSDIKANMTSAKDSDAITISVKVKNTGKVAGKEVVQLYVHEQETALSRPENELKHFEKIALAPGEEKTVQFQLSSRDFAYYSTTAHDWIVKSGKFDIRVGSSSRDLPLQETLDIQSTKILTPVFTRNSLLKEFKQTKNSAVIYEALTRSFTGSTKKAETEEEKKAEAFMIAMLADMPINKFLLLSGGKFTEEQLQALLQAANAK</sequence>
<dbReference type="Proteomes" id="UP000093807">
    <property type="component" value="Unassembled WGS sequence"/>
</dbReference>
<evidence type="ECO:0000256" key="3">
    <source>
        <dbReference type="ARBA" id="ARBA00023277"/>
    </source>
</evidence>
<dbReference type="InterPro" id="IPR017853">
    <property type="entry name" value="GH"/>
</dbReference>
<dbReference type="AlphaFoldDB" id="A0A199XNF5"/>
<dbReference type="InterPro" id="IPR002772">
    <property type="entry name" value="Glyco_hydro_3_C"/>
</dbReference>
<protein>
    <submittedName>
        <fullName evidence="7">Thermostable beta-glucosidase B</fullName>
        <ecNumber evidence="7">3.2.1.21</ecNumber>
    </submittedName>
</protein>
<evidence type="ECO:0000313" key="7">
    <source>
        <dbReference type="EMBL" id="OAZ03268.1"/>
    </source>
</evidence>
<dbReference type="SUPFAM" id="SSF52279">
    <property type="entry name" value="Beta-D-glucan exohydrolase, C-terminal domain"/>
    <property type="match status" value="1"/>
</dbReference>
<dbReference type="Gene3D" id="3.20.20.300">
    <property type="entry name" value="Glycoside hydrolase, family 3, N-terminal domain"/>
    <property type="match status" value="1"/>
</dbReference>
<proteinExistence type="inferred from homology"/>
<dbReference type="GO" id="GO:0008422">
    <property type="term" value="F:beta-glucosidase activity"/>
    <property type="evidence" value="ECO:0007669"/>
    <property type="project" value="UniProtKB-EC"/>
</dbReference>
<comment type="similarity">
    <text evidence="1 4">Belongs to the glycosyl hydrolase 3 family.</text>
</comment>
<keyword evidence="2 4" id="KW-0378">Hydrolase</keyword>
<dbReference type="PROSITE" id="PS00775">
    <property type="entry name" value="GLYCOSYL_HYDROL_F3"/>
    <property type="match status" value="1"/>
</dbReference>
<dbReference type="Pfam" id="PF00933">
    <property type="entry name" value="Glyco_hydro_3"/>
    <property type="match status" value="1"/>
</dbReference>
<evidence type="ECO:0000256" key="1">
    <source>
        <dbReference type="ARBA" id="ARBA00005336"/>
    </source>
</evidence>
<name>A0A199XNF5_9FLAO</name>
<evidence type="ECO:0000259" key="6">
    <source>
        <dbReference type="SMART" id="SM01217"/>
    </source>
</evidence>
<dbReference type="InterPro" id="IPR026891">
    <property type="entry name" value="Fn3-like"/>
</dbReference>
<dbReference type="PATRIC" id="fig|29536.5.peg.2614"/>
<comment type="caution">
    <text evidence="7">The sequence shown here is derived from an EMBL/GenBank/DDBJ whole genome shotgun (WGS) entry which is preliminary data.</text>
</comment>
<keyword evidence="3" id="KW-0119">Carbohydrate metabolism</keyword>
<dbReference type="PRINTS" id="PR00133">
    <property type="entry name" value="GLHYDRLASE3"/>
</dbReference>
<dbReference type="GO" id="GO:0005975">
    <property type="term" value="P:carbohydrate metabolic process"/>
    <property type="evidence" value="ECO:0007669"/>
    <property type="project" value="InterPro"/>
</dbReference>
<dbReference type="EC" id="3.2.1.21" evidence="7"/>
<dbReference type="EMBL" id="JMTM01000065">
    <property type="protein sequence ID" value="OAZ03268.1"/>
    <property type="molecule type" value="Genomic_DNA"/>
</dbReference>
<reference evidence="7 8" key="1">
    <citation type="submission" date="2016-06" db="EMBL/GenBank/DDBJ databases">
        <title>Draft genome sequence of Flavobacterium succinicans strain DD5b.</title>
        <authorList>
            <person name="Poehlein A."/>
            <person name="Daniel R."/>
            <person name="Simeonova D.D."/>
        </authorList>
    </citation>
    <scope>NUCLEOTIDE SEQUENCE [LARGE SCALE GENOMIC DNA]</scope>
    <source>
        <strain evidence="7 8">DD5b</strain>
    </source>
</reference>
<feature type="chain" id="PRO_5008286693" evidence="5">
    <location>
        <begin position="20"/>
        <end position="776"/>
    </location>
</feature>
<dbReference type="Pfam" id="PF01915">
    <property type="entry name" value="Glyco_hydro_3_C"/>
    <property type="match status" value="1"/>
</dbReference>
<keyword evidence="4 7" id="KW-0326">Glycosidase</keyword>
<dbReference type="InterPro" id="IPR019800">
    <property type="entry name" value="Glyco_hydro_3_AS"/>
</dbReference>
<keyword evidence="8" id="KW-1185">Reference proteome</keyword>
<keyword evidence="5" id="KW-0732">Signal</keyword>
<evidence type="ECO:0000256" key="5">
    <source>
        <dbReference type="SAM" id="SignalP"/>
    </source>
</evidence>
<dbReference type="Pfam" id="PF14310">
    <property type="entry name" value="Fn3-like"/>
    <property type="match status" value="1"/>
</dbReference>
<dbReference type="SUPFAM" id="SSF51445">
    <property type="entry name" value="(Trans)glycosidases"/>
    <property type="match status" value="1"/>
</dbReference>
<evidence type="ECO:0000256" key="2">
    <source>
        <dbReference type="ARBA" id="ARBA00022801"/>
    </source>
</evidence>